<evidence type="ECO:0000313" key="3">
    <source>
        <dbReference type="Proteomes" id="UP000780801"/>
    </source>
</evidence>
<keyword evidence="3" id="KW-1185">Reference proteome</keyword>
<reference evidence="2" key="1">
    <citation type="journal article" date="2020" name="Fungal Divers.">
        <title>Resolving the Mortierellaceae phylogeny through synthesis of multi-gene phylogenetics and phylogenomics.</title>
        <authorList>
            <person name="Vandepol N."/>
            <person name="Liber J."/>
            <person name="Desiro A."/>
            <person name="Na H."/>
            <person name="Kennedy M."/>
            <person name="Barry K."/>
            <person name="Grigoriev I.V."/>
            <person name="Miller A.N."/>
            <person name="O'Donnell K."/>
            <person name="Stajich J.E."/>
            <person name="Bonito G."/>
        </authorList>
    </citation>
    <scope>NUCLEOTIDE SEQUENCE</scope>
    <source>
        <strain evidence="2">KOD1015</strain>
    </source>
</reference>
<protein>
    <submittedName>
        <fullName evidence="2">Uncharacterized protein</fullName>
    </submittedName>
</protein>
<dbReference type="AlphaFoldDB" id="A0A9P6G4E7"/>
<dbReference type="Proteomes" id="UP000780801">
    <property type="component" value="Unassembled WGS sequence"/>
</dbReference>
<evidence type="ECO:0000256" key="1">
    <source>
        <dbReference type="SAM" id="MobiDB-lite"/>
    </source>
</evidence>
<accession>A0A9P6G4E7</accession>
<organism evidence="2 3">
    <name type="scientific">Lunasporangiospora selenospora</name>
    <dbReference type="NCBI Taxonomy" id="979761"/>
    <lineage>
        <taxon>Eukaryota</taxon>
        <taxon>Fungi</taxon>
        <taxon>Fungi incertae sedis</taxon>
        <taxon>Mucoromycota</taxon>
        <taxon>Mortierellomycotina</taxon>
        <taxon>Mortierellomycetes</taxon>
        <taxon>Mortierellales</taxon>
        <taxon>Mortierellaceae</taxon>
        <taxon>Lunasporangiospora</taxon>
    </lineage>
</organism>
<dbReference type="EMBL" id="JAABOA010000081">
    <property type="protein sequence ID" value="KAF9586040.1"/>
    <property type="molecule type" value="Genomic_DNA"/>
</dbReference>
<sequence>MDPTTARSLPPLDDIVMEMPQDRAMQQPRQPPDTGDDSDNQSSNDGIEWESSAYISSNDASEDEQDDGYRSSDGDEPDTQQLLSAADYSRVDGLGMGMRVGETGTGTTIGFGYDPDNNDPDEDYDALPLGKLHASRFRQSEVTNGRARKSKRRVNDARRTIVQPVLGLGAIRTEQEQVIAKKQFKTKMLWNAFFVFAW</sequence>
<name>A0A9P6G4E7_9FUNG</name>
<gene>
    <name evidence="2" type="ORF">BGW38_010242</name>
</gene>
<evidence type="ECO:0000313" key="2">
    <source>
        <dbReference type="EMBL" id="KAF9586040.1"/>
    </source>
</evidence>
<comment type="caution">
    <text evidence="2">The sequence shown here is derived from an EMBL/GenBank/DDBJ whole genome shotgun (WGS) entry which is preliminary data.</text>
</comment>
<dbReference type="OrthoDB" id="10655601at2759"/>
<feature type="region of interest" description="Disordered" evidence="1">
    <location>
        <begin position="1"/>
        <end position="79"/>
    </location>
</feature>
<proteinExistence type="predicted"/>